<reference evidence="1 2" key="1">
    <citation type="journal article" date="2016" name="Genome Announc.">
        <title>Draft Genome Sequence of 'Halomonas chromatireducens' Strain AGD 8-3, a Haloalkaliphilic Chromate- and Selenite-Reducing Gammaproteobacterium.</title>
        <authorList>
            <person name="Sharko F.S."/>
            <person name="Shapovalova A.A."/>
            <person name="Tsygankova S.V."/>
            <person name="Komova A.V."/>
            <person name="Boulygina E.S."/>
            <person name="Teslyuk A.B."/>
            <person name="Gotovtsev P.M."/>
            <person name="Namsaraev Z.B."/>
            <person name="Khijniak T.V."/>
            <person name="Nedoluzhko A.V."/>
            <person name="Vasilov R.G."/>
        </authorList>
    </citation>
    <scope>NUCLEOTIDE SEQUENCE [LARGE SCALE GENOMIC DNA]</scope>
    <source>
        <strain evidence="1 2">AGD 8-3</strain>
    </source>
</reference>
<sequence>MTDETSTAAGIQRSLRQCISHMAALLYRHGHVLETVTVPHRGLDRGAIQNLTQASDDWAACQQVLERSEAASYNESGRFILTSLGRELLFDMFGSGAADCA</sequence>
<name>A0A125R0C4_9GAMM</name>
<reference evidence="1 2" key="2">
    <citation type="submission" date="2016-02" db="EMBL/GenBank/DDBJ databases">
        <authorList>
            <person name="Wen L."/>
            <person name="He K."/>
            <person name="Yang H."/>
        </authorList>
    </citation>
    <scope>NUCLEOTIDE SEQUENCE [LARGE SCALE GENOMIC DNA]</scope>
    <source>
        <strain evidence="1 2">AGD 8-3</strain>
    </source>
</reference>
<protein>
    <submittedName>
        <fullName evidence="1">Uncharacterized protein</fullName>
    </submittedName>
</protein>
<dbReference type="Proteomes" id="UP000063387">
    <property type="component" value="Chromosome"/>
</dbReference>
<gene>
    <name evidence="1" type="ORF">LOKO_02624</name>
</gene>
<accession>A0A125R0C4</accession>
<proteinExistence type="predicted"/>
<evidence type="ECO:0000313" key="1">
    <source>
        <dbReference type="EMBL" id="AMD01684.1"/>
    </source>
</evidence>
<dbReference type="EMBL" id="CP014226">
    <property type="protein sequence ID" value="AMD01684.1"/>
    <property type="molecule type" value="Genomic_DNA"/>
</dbReference>
<evidence type="ECO:0000313" key="2">
    <source>
        <dbReference type="Proteomes" id="UP000063387"/>
    </source>
</evidence>
<keyword evidence="2" id="KW-1185">Reference proteome</keyword>
<organism evidence="1 2">
    <name type="scientific">Halomonas chromatireducens</name>
    <dbReference type="NCBI Taxonomy" id="507626"/>
    <lineage>
        <taxon>Bacteria</taxon>
        <taxon>Pseudomonadati</taxon>
        <taxon>Pseudomonadota</taxon>
        <taxon>Gammaproteobacteria</taxon>
        <taxon>Oceanospirillales</taxon>
        <taxon>Halomonadaceae</taxon>
        <taxon>Halomonas</taxon>
    </lineage>
</organism>
<dbReference type="AlphaFoldDB" id="A0A125R0C4"/>
<dbReference type="KEGG" id="hco:LOKO_02624"/>
<dbReference type="OrthoDB" id="6171765at2"/>
<dbReference type="PATRIC" id="fig|507626.3.peg.2627"/>